<evidence type="ECO:0000313" key="1">
    <source>
        <dbReference type="EMBL" id="KIM76519.1"/>
    </source>
</evidence>
<gene>
    <name evidence="1" type="ORF">PILCRDRAFT_12748</name>
</gene>
<sequence>MSSHSPLSLFTGIPREVILAPEWAAIKQHPQEISVTPAEEMEQIGAGKVIVEDNEGAIEATSELEHGDGHSEDI</sequence>
<keyword evidence="2" id="KW-1185">Reference proteome</keyword>
<dbReference type="AlphaFoldDB" id="A0A0C3F995"/>
<dbReference type="Proteomes" id="UP000054166">
    <property type="component" value="Unassembled WGS sequence"/>
</dbReference>
<name>A0A0C3F995_PILCF</name>
<evidence type="ECO:0000313" key="2">
    <source>
        <dbReference type="Proteomes" id="UP000054166"/>
    </source>
</evidence>
<protein>
    <submittedName>
        <fullName evidence="1">Uncharacterized protein</fullName>
    </submittedName>
</protein>
<proteinExistence type="predicted"/>
<organism evidence="1 2">
    <name type="scientific">Piloderma croceum (strain F 1598)</name>
    <dbReference type="NCBI Taxonomy" id="765440"/>
    <lineage>
        <taxon>Eukaryota</taxon>
        <taxon>Fungi</taxon>
        <taxon>Dikarya</taxon>
        <taxon>Basidiomycota</taxon>
        <taxon>Agaricomycotina</taxon>
        <taxon>Agaricomycetes</taxon>
        <taxon>Agaricomycetidae</taxon>
        <taxon>Atheliales</taxon>
        <taxon>Atheliaceae</taxon>
        <taxon>Piloderma</taxon>
    </lineage>
</organism>
<dbReference type="EMBL" id="KN833034">
    <property type="protein sequence ID" value="KIM76519.1"/>
    <property type="molecule type" value="Genomic_DNA"/>
</dbReference>
<dbReference type="HOGENOM" id="CLU_2688693_0_0_1"/>
<dbReference type="InParanoid" id="A0A0C3F995"/>
<reference evidence="2" key="2">
    <citation type="submission" date="2015-01" db="EMBL/GenBank/DDBJ databases">
        <title>Evolutionary Origins and Diversification of the Mycorrhizal Mutualists.</title>
        <authorList>
            <consortium name="DOE Joint Genome Institute"/>
            <consortium name="Mycorrhizal Genomics Consortium"/>
            <person name="Kohler A."/>
            <person name="Kuo A."/>
            <person name="Nagy L.G."/>
            <person name="Floudas D."/>
            <person name="Copeland A."/>
            <person name="Barry K.W."/>
            <person name="Cichocki N."/>
            <person name="Veneault-Fourrey C."/>
            <person name="LaButti K."/>
            <person name="Lindquist E.A."/>
            <person name="Lipzen A."/>
            <person name="Lundell T."/>
            <person name="Morin E."/>
            <person name="Murat C."/>
            <person name="Riley R."/>
            <person name="Ohm R."/>
            <person name="Sun H."/>
            <person name="Tunlid A."/>
            <person name="Henrissat B."/>
            <person name="Grigoriev I.V."/>
            <person name="Hibbett D.S."/>
            <person name="Martin F."/>
        </authorList>
    </citation>
    <scope>NUCLEOTIDE SEQUENCE [LARGE SCALE GENOMIC DNA]</scope>
    <source>
        <strain evidence="2">F 1598</strain>
    </source>
</reference>
<accession>A0A0C3F995</accession>
<reference evidence="1 2" key="1">
    <citation type="submission" date="2014-04" db="EMBL/GenBank/DDBJ databases">
        <authorList>
            <consortium name="DOE Joint Genome Institute"/>
            <person name="Kuo A."/>
            <person name="Tarkka M."/>
            <person name="Buscot F."/>
            <person name="Kohler A."/>
            <person name="Nagy L.G."/>
            <person name="Floudas D."/>
            <person name="Copeland A."/>
            <person name="Barry K.W."/>
            <person name="Cichocki N."/>
            <person name="Veneault-Fourrey C."/>
            <person name="LaButti K."/>
            <person name="Lindquist E.A."/>
            <person name="Lipzen A."/>
            <person name="Lundell T."/>
            <person name="Morin E."/>
            <person name="Murat C."/>
            <person name="Sun H."/>
            <person name="Tunlid A."/>
            <person name="Henrissat B."/>
            <person name="Grigoriev I.V."/>
            <person name="Hibbett D.S."/>
            <person name="Martin F."/>
            <person name="Nordberg H.P."/>
            <person name="Cantor M.N."/>
            <person name="Hua S.X."/>
        </authorList>
    </citation>
    <scope>NUCLEOTIDE SEQUENCE [LARGE SCALE GENOMIC DNA]</scope>
    <source>
        <strain evidence="1 2">F 1598</strain>
    </source>
</reference>